<dbReference type="OrthoDB" id="5121599at2"/>
<keyword evidence="4" id="KW-1185">Reference proteome</keyword>
<evidence type="ECO:0000313" key="3">
    <source>
        <dbReference type="EMBL" id="TQJ02070.1"/>
    </source>
</evidence>
<dbReference type="Proteomes" id="UP000320876">
    <property type="component" value="Unassembled WGS sequence"/>
</dbReference>
<dbReference type="SUPFAM" id="SSF50494">
    <property type="entry name" value="Trypsin-like serine proteases"/>
    <property type="match status" value="1"/>
</dbReference>
<dbReference type="PANTHER" id="PTHR15462:SF19">
    <property type="entry name" value="PEPTIDASE S1 DOMAIN-CONTAINING PROTEIN"/>
    <property type="match status" value="1"/>
</dbReference>
<dbReference type="RefSeq" id="WP_141996846.1">
    <property type="nucleotide sequence ID" value="NZ_VFML01000001.1"/>
</dbReference>
<sequence length="315" mass="32594">MKRYLSRPGALLAAAALALTASTVPAAADTTAVRHLAGPAQAVTDFWTPERMASAVPLDPPLATPRAAGAAGATVAAGAPTVVPPSVATFPTTGEPWAGGGAVAQTAGRVFFTMDGRAASCSGDAVTSGNRSVALTAGHCVKYQGTWHTDWIFVPGYDDGQAPFGEWVAKATLTTPQWEASEDINHDVGAAVVEPLDGRSLTDVVGGQGVAFNQQRDQDMYAFGYPAADPYDGSTLIHCSGSTFTDFLLSSDHGMSCDMTGGSSGGPWFLRFDEATGLGVQSSVNSFGYTFLPGYLFGPYFGAEAQELYERAAAM</sequence>
<dbReference type="AlphaFoldDB" id="A0A542DG74"/>
<gene>
    <name evidence="3" type="ORF">FB471_1787</name>
</gene>
<keyword evidence="1 2" id="KW-0732">Signal</keyword>
<evidence type="ECO:0000256" key="1">
    <source>
        <dbReference type="ARBA" id="ARBA00022729"/>
    </source>
</evidence>
<feature type="signal peptide" evidence="2">
    <location>
        <begin position="1"/>
        <end position="26"/>
    </location>
</feature>
<evidence type="ECO:0000313" key="4">
    <source>
        <dbReference type="Proteomes" id="UP000320876"/>
    </source>
</evidence>
<dbReference type="PANTHER" id="PTHR15462">
    <property type="entry name" value="SERINE PROTEASE"/>
    <property type="match status" value="1"/>
</dbReference>
<evidence type="ECO:0000256" key="2">
    <source>
        <dbReference type="SAM" id="SignalP"/>
    </source>
</evidence>
<protein>
    <recommendedName>
        <fullName evidence="5">V8-like Glu-specific endopeptidase</fullName>
    </recommendedName>
</protein>
<dbReference type="Gene3D" id="2.40.10.10">
    <property type="entry name" value="Trypsin-like serine proteases"/>
    <property type="match status" value="2"/>
</dbReference>
<accession>A0A542DG74</accession>
<evidence type="ECO:0008006" key="5">
    <source>
        <dbReference type="Google" id="ProtNLM"/>
    </source>
</evidence>
<dbReference type="EMBL" id="VFML01000001">
    <property type="protein sequence ID" value="TQJ02070.1"/>
    <property type="molecule type" value="Genomic_DNA"/>
</dbReference>
<name>A0A542DG74_AMYCI</name>
<reference evidence="3 4" key="1">
    <citation type="submission" date="2019-06" db="EMBL/GenBank/DDBJ databases">
        <title>Sequencing the genomes of 1000 actinobacteria strains.</title>
        <authorList>
            <person name="Klenk H.-P."/>
        </authorList>
    </citation>
    <scope>NUCLEOTIDE SEQUENCE [LARGE SCALE GENOMIC DNA]</scope>
    <source>
        <strain evidence="3 4">DSM 45679</strain>
    </source>
</reference>
<dbReference type="InterPro" id="IPR050966">
    <property type="entry name" value="Glutamyl_endopeptidase"/>
</dbReference>
<dbReference type="InterPro" id="IPR043504">
    <property type="entry name" value="Peptidase_S1_PA_chymotrypsin"/>
</dbReference>
<feature type="chain" id="PRO_5039477269" description="V8-like Glu-specific endopeptidase" evidence="2">
    <location>
        <begin position="27"/>
        <end position="315"/>
    </location>
</feature>
<dbReference type="InterPro" id="IPR018114">
    <property type="entry name" value="TRYPSIN_HIS"/>
</dbReference>
<dbReference type="PROSITE" id="PS00134">
    <property type="entry name" value="TRYPSIN_HIS"/>
    <property type="match status" value="1"/>
</dbReference>
<dbReference type="GO" id="GO:0006508">
    <property type="term" value="P:proteolysis"/>
    <property type="evidence" value="ECO:0007669"/>
    <property type="project" value="InterPro"/>
</dbReference>
<dbReference type="InterPro" id="IPR009003">
    <property type="entry name" value="Peptidase_S1_PA"/>
</dbReference>
<dbReference type="GO" id="GO:0004252">
    <property type="term" value="F:serine-type endopeptidase activity"/>
    <property type="evidence" value="ECO:0007669"/>
    <property type="project" value="InterPro"/>
</dbReference>
<proteinExistence type="predicted"/>
<comment type="caution">
    <text evidence="3">The sequence shown here is derived from an EMBL/GenBank/DDBJ whole genome shotgun (WGS) entry which is preliminary data.</text>
</comment>
<organism evidence="3 4">
    <name type="scientific">Amycolatopsis cihanbeyliensis</name>
    <dbReference type="NCBI Taxonomy" id="1128664"/>
    <lineage>
        <taxon>Bacteria</taxon>
        <taxon>Bacillati</taxon>
        <taxon>Actinomycetota</taxon>
        <taxon>Actinomycetes</taxon>
        <taxon>Pseudonocardiales</taxon>
        <taxon>Pseudonocardiaceae</taxon>
        <taxon>Amycolatopsis</taxon>
    </lineage>
</organism>